<dbReference type="Pfam" id="PF01208">
    <property type="entry name" value="URO-D"/>
    <property type="match status" value="1"/>
</dbReference>
<evidence type="ECO:0000256" key="14">
    <source>
        <dbReference type="SAM" id="SignalP"/>
    </source>
</evidence>
<keyword evidence="9 11" id="KW-0627">Porphyrin biosynthesis</keyword>
<dbReference type="AlphaFoldDB" id="A0A7S2SA26"/>
<comment type="similarity">
    <text evidence="4 12">Belongs to the uroporphyrinogen decarboxylase family.</text>
</comment>
<proteinExistence type="inferred from homology"/>
<protein>
    <recommendedName>
        <fullName evidence="6 11">Uroporphyrinogen decarboxylase</fullName>
        <ecNumber evidence="6 11">4.1.1.37</ecNumber>
    </recommendedName>
</protein>
<dbReference type="PANTHER" id="PTHR21091:SF169">
    <property type="entry name" value="UROPORPHYRINOGEN DECARBOXYLASE"/>
    <property type="match status" value="1"/>
</dbReference>
<dbReference type="EC" id="4.1.1.37" evidence="6 11"/>
<gene>
    <name evidence="16" type="ORF">EANT1437_LOCUS13372</name>
</gene>
<keyword evidence="7 11" id="KW-0210">Decarboxylase</keyword>
<comment type="pathway">
    <text evidence="3 11">Porphyrin-containing compound metabolism; protoporphyrin-IX biosynthesis; coproporphyrinogen-III from 5-aminolevulinate: step 4/4.</text>
</comment>
<feature type="signal peptide" evidence="14">
    <location>
        <begin position="1"/>
        <end position="20"/>
    </location>
</feature>
<feature type="region of interest" description="Disordered" evidence="13">
    <location>
        <begin position="21"/>
        <end position="51"/>
    </location>
</feature>
<evidence type="ECO:0000256" key="10">
    <source>
        <dbReference type="ARBA" id="ARBA00048033"/>
    </source>
</evidence>
<comment type="function">
    <text evidence="1">Catalyzes the decarboxylation of four acetate groups of uroporphyrinogen-III to yield coproporphyrinogen-III.</text>
</comment>
<keyword evidence="8 11" id="KW-0456">Lyase</keyword>
<comment type="subunit">
    <text evidence="5">Homodimer.</text>
</comment>
<dbReference type="PANTHER" id="PTHR21091">
    <property type="entry name" value="METHYLTETRAHYDROFOLATE:HOMOCYSTEINE METHYLTRANSFERASE RELATED"/>
    <property type="match status" value="1"/>
</dbReference>
<feature type="domain" description="Uroporphyrinogen decarboxylase (URO-D)" evidence="15">
    <location>
        <begin position="72"/>
        <end position="81"/>
    </location>
</feature>
<keyword evidence="14" id="KW-0732">Signal</keyword>
<dbReference type="HAMAP" id="MF_00218">
    <property type="entry name" value="URO_D"/>
    <property type="match status" value="1"/>
</dbReference>
<dbReference type="PROSITE" id="PS00906">
    <property type="entry name" value="UROD_1"/>
    <property type="match status" value="1"/>
</dbReference>
<evidence type="ECO:0000256" key="11">
    <source>
        <dbReference type="RuleBase" id="RU000554"/>
    </source>
</evidence>
<comment type="subcellular location">
    <subcellularLocation>
        <location evidence="2">Plastid</location>
        <location evidence="2">Chloroplast</location>
    </subcellularLocation>
</comment>
<comment type="catalytic activity">
    <reaction evidence="10 11">
        <text>uroporphyrinogen III + 4 H(+) = coproporphyrinogen III + 4 CO2</text>
        <dbReference type="Rhea" id="RHEA:19865"/>
        <dbReference type="ChEBI" id="CHEBI:15378"/>
        <dbReference type="ChEBI" id="CHEBI:16526"/>
        <dbReference type="ChEBI" id="CHEBI:57308"/>
        <dbReference type="ChEBI" id="CHEBI:57309"/>
        <dbReference type="EC" id="4.1.1.37"/>
    </reaction>
</comment>
<dbReference type="EMBL" id="HBHI01026119">
    <property type="protein sequence ID" value="CAD9694101.1"/>
    <property type="molecule type" value="Transcribed_RNA"/>
</dbReference>
<dbReference type="InterPro" id="IPR000257">
    <property type="entry name" value="Uroporphyrinogen_deCOase"/>
</dbReference>
<sequence length="408" mass="45162">MKITPFAVSLACLTIGSTSAFAPQNQSGRNSPSALFSSTTDEASADAKTDVSKNERPLLIRAALGEEVERTPVWMMRQAGRHMQCYRDLCKDYPTFRQRSETPEVSAEISLQPYRKYNTDGCIIFSDILTPLPGMGVDFDIDDKVGPVVEPIRSWDSFKKMHAIDPSASTSSFVGETLEMLKNEISPETALLGFIGCPFTLATYLVEGKTSKEYLEIKKMAMSEPKLLHAILQHLAENLAEYALYQVEHGAQLIQIFDSWAGHLSAEDYDTFAAPYQKFILNKIKEKHPDLPTVIYIKHSGSLIERMAGTGVDVVSLDWTVDMAEGRERINAGRAAAGFEGPGGVQGNLDPSALFGPHEEIKRRAEDILRKAGKRGHVMNLGHGIEAATSEESAQFFIETVRNFRHDD</sequence>
<dbReference type="Gene3D" id="3.20.20.210">
    <property type="match status" value="1"/>
</dbReference>
<evidence type="ECO:0000313" key="16">
    <source>
        <dbReference type="EMBL" id="CAD9694101.1"/>
    </source>
</evidence>
<evidence type="ECO:0000256" key="8">
    <source>
        <dbReference type="ARBA" id="ARBA00023239"/>
    </source>
</evidence>
<dbReference type="GO" id="GO:0004853">
    <property type="term" value="F:uroporphyrinogen decarboxylase activity"/>
    <property type="evidence" value="ECO:0007669"/>
    <property type="project" value="UniProtKB-EC"/>
</dbReference>
<dbReference type="GO" id="GO:0006782">
    <property type="term" value="P:protoporphyrinogen IX biosynthetic process"/>
    <property type="evidence" value="ECO:0007669"/>
    <property type="project" value="UniProtKB-UniPathway"/>
</dbReference>
<dbReference type="SUPFAM" id="SSF51726">
    <property type="entry name" value="UROD/MetE-like"/>
    <property type="match status" value="1"/>
</dbReference>
<evidence type="ECO:0000256" key="4">
    <source>
        <dbReference type="ARBA" id="ARBA00009935"/>
    </source>
</evidence>
<feature type="chain" id="PRO_5030582284" description="Uroporphyrinogen decarboxylase" evidence="14">
    <location>
        <begin position="21"/>
        <end position="408"/>
    </location>
</feature>
<evidence type="ECO:0000256" key="6">
    <source>
        <dbReference type="ARBA" id="ARBA00012288"/>
    </source>
</evidence>
<evidence type="ECO:0000256" key="1">
    <source>
        <dbReference type="ARBA" id="ARBA00002448"/>
    </source>
</evidence>
<evidence type="ECO:0000259" key="15">
    <source>
        <dbReference type="PROSITE" id="PS00906"/>
    </source>
</evidence>
<organism evidence="16">
    <name type="scientific">Eucampia antarctica</name>
    <dbReference type="NCBI Taxonomy" id="49252"/>
    <lineage>
        <taxon>Eukaryota</taxon>
        <taxon>Sar</taxon>
        <taxon>Stramenopiles</taxon>
        <taxon>Ochrophyta</taxon>
        <taxon>Bacillariophyta</taxon>
        <taxon>Mediophyceae</taxon>
        <taxon>Biddulphiophycidae</taxon>
        <taxon>Hemiaulales</taxon>
        <taxon>Hemiaulaceae</taxon>
        <taxon>Eucampia</taxon>
    </lineage>
</organism>
<dbReference type="InterPro" id="IPR006361">
    <property type="entry name" value="Uroporphyrinogen_deCO2ase_HemE"/>
</dbReference>
<dbReference type="FunFam" id="3.20.20.210:FF:000006">
    <property type="entry name" value="Uroporphyrinogen decarboxylase"/>
    <property type="match status" value="1"/>
</dbReference>
<evidence type="ECO:0000256" key="13">
    <source>
        <dbReference type="SAM" id="MobiDB-lite"/>
    </source>
</evidence>
<evidence type="ECO:0000256" key="12">
    <source>
        <dbReference type="RuleBase" id="RU004169"/>
    </source>
</evidence>
<dbReference type="UniPathway" id="UPA00251">
    <property type="reaction ID" value="UER00321"/>
</dbReference>
<dbReference type="GO" id="GO:0009507">
    <property type="term" value="C:chloroplast"/>
    <property type="evidence" value="ECO:0007669"/>
    <property type="project" value="UniProtKB-SubCell"/>
</dbReference>
<evidence type="ECO:0000256" key="7">
    <source>
        <dbReference type="ARBA" id="ARBA00022793"/>
    </source>
</evidence>
<evidence type="ECO:0000256" key="5">
    <source>
        <dbReference type="ARBA" id="ARBA00011738"/>
    </source>
</evidence>
<reference evidence="16" key="1">
    <citation type="submission" date="2021-01" db="EMBL/GenBank/DDBJ databases">
        <authorList>
            <person name="Corre E."/>
            <person name="Pelletier E."/>
            <person name="Niang G."/>
            <person name="Scheremetjew M."/>
            <person name="Finn R."/>
            <person name="Kale V."/>
            <person name="Holt S."/>
            <person name="Cochrane G."/>
            <person name="Meng A."/>
            <person name="Brown T."/>
            <person name="Cohen L."/>
        </authorList>
    </citation>
    <scope>NUCLEOTIDE SEQUENCE</scope>
    <source>
        <strain evidence="16">CCMP1452</strain>
    </source>
</reference>
<name>A0A7S2SA26_9STRA</name>
<accession>A0A7S2SA26</accession>
<feature type="compositionally biased region" description="Polar residues" evidence="13">
    <location>
        <begin position="21"/>
        <end position="42"/>
    </location>
</feature>
<evidence type="ECO:0000256" key="2">
    <source>
        <dbReference type="ARBA" id="ARBA00004229"/>
    </source>
</evidence>
<dbReference type="InterPro" id="IPR038071">
    <property type="entry name" value="UROD/MetE-like_sf"/>
</dbReference>
<dbReference type="NCBIfam" id="TIGR01464">
    <property type="entry name" value="hemE"/>
    <property type="match status" value="1"/>
</dbReference>
<evidence type="ECO:0000256" key="3">
    <source>
        <dbReference type="ARBA" id="ARBA00004804"/>
    </source>
</evidence>
<evidence type="ECO:0000256" key="9">
    <source>
        <dbReference type="ARBA" id="ARBA00023244"/>
    </source>
</evidence>
<dbReference type="CDD" id="cd00717">
    <property type="entry name" value="URO-D"/>
    <property type="match status" value="1"/>
</dbReference>